<name>A0A836CL12_9STRA</name>
<reference evidence="2" key="1">
    <citation type="submission" date="2021-02" db="EMBL/GenBank/DDBJ databases">
        <title>First Annotated Genome of the Yellow-green Alga Tribonema minus.</title>
        <authorList>
            <person name="Mahan K.M."/>
        </authorList>
    </citation>
    <scope>NUCLEOTIDE SEQUENCE</scope>
    <source>
        <strain evidence="2">UTEX B ZZ1240</strain>
    </source>
</reference>
<evidence type="ECO:0000256" key="1">
    <source>
        <dbReference type="SAM" id="MobiDB-lite"/>
    </source>
</evidence>
<protein>
    <submittedName>
        <fullName evidence="2">Uncharacterized protein</fullName>
    </submittedName>
</protein>
<sequence>MTALFNGGGLGGSARADAATGADVGGAALAACAAAMVMATPALQQYGAAFAAAQDSQLQAEHAAMAHETEMAALLTSLGGAQQSGGTQRHRGARSKAAARSGTEERGGAERSSSNGALRQRHKPCGGVPLTY</sequence>
<accession>A0A836CL12</accession>
<dbReference type="AlphaFoldDB" id="A0A836CL12"/>
<evidence type="ECO:0000313" key="3">
    <source>
        <dbReference type="Proteomes" id="UP000664859"/>
    </source>
</evidence>
<dbReference type="Proteomes" id="UP000664859">
    <property type="component" value="Unassembled WGS sequence"/>
</dbReference>
<gene>
    <name evidence="2" type="ORF">JKP88DRAFT_286904</name>
</gene>
<organism evidence="2 3">
    <name type="scientific">Tribonema minus</name>
    <dbReference type="NCBI Taxonomy" id="303371"/>
    <lineage>
        <taxon>Eukaryota</taxon>
        <taxon>Sar</taxon>
        <taxon>Stramenopiles</taxon>
        <taxon>Ochrophyta</taxon>
        <taxon>PX clade</taxon>
        <taxon>Xanthophyceae</taxon>
        <taxon>Tribonematales</taxon>
        <taxon>Tribonemataceae</taxon>
        <taxon>Tribonema</taxon>
    </lineage>
</organism>
<feature type="region of interest" description="Disordered" evidence="1">
    <location>
        <begin position="76"/>
        <end position="132"/>
    </location>
</feature>
<dbReference type="EMBL" id="JAFCMP010000055">
    <property type="protein sequence ID" value="KAG5189218.1"/>
    <property type="molecule type" value="Genomic_DNA"/>
</dbReference>
<keyword evidence="3" id="KW-1185">Reference proteome</keyword>
<comment type="caution">
    <text evidence="2">The sequence shown here is derived from an EMBL/GenBank/DDBJ whole genome shotgun (WGS) entry which is preliminary data.</text>
</comment>
<proteinExistence type="predicted"/>
<evidence type="ECO:0000313" key="2">
    <source>
        <dbReference type="EMBL" id="KAG5189218.1"/>
    </source>
</evidence>